<gene>
    <name evidence="2" type="ORF">OsJ_20849</name>
</gene>
<reference evidence="2" key="1">
    <citation type="journal article" date="2005" name="PLoS Biol.">
        <title>The genomes of Oryza sativa: a history of duplications.</title>
        <authorList>
            <person name="Yu J."/>
            <person name="Wang J."/>
            <person name="Lin W."/>
            <person name="Li S."/>
            <person name="Li H."/>
            <person name="Zhou J."/>
            <person name="Ni P."/>
            <person name="Dong W."/>
            <person name="Hu S."/>
            <person name="Zeng C."/>
            <person name="Zhang J."/>
            <person name="Zhang Y."/>
            <person name="Li R."/>
            <person name="Xu Z."/>
            <person name="Li S."/>
            <person name="Li X."/>
            <person name="Zheng H."/>
            <person name="Cong L."/>
            <person name="Lin L."/>
            <person name="Yin J."/>
            <person name="Geng J."/>
            <person name="Li G."/>
            <person name="Shi J."/>
            <person name="Liu J."/>
            <person name="Lv H."/>
            <person name="Li J."/>
            <person name="Wang J."/>
            <person name="Deng Y."/>
            <person name="Ran L."/>
            <person name="Shi X."/>
            <person name="Wang X."/>
            <person name="Wu Q."/>
            <person name="Li C."/>
            <person name="Ren X."/>
            <person name="Wang J."/>
            <person name="Wang X."/>
            <person name="Li D."/>
            <person name="Liu D."/>
            <person name="Zhang X."/>
            <person name="Ji Z."/>
            <person name="Zhao W."/>
            <person name="Sun Y."/>
            <person name="Zhang Z."/>
            <person name="Bao J."/>
            <person name="Han Y."/>
            <person name="Dong L."/>
            <person name="Ji J."/>
            <person name="Chen P."/>
            <person name="Wu S."/>
            <person name="Liu J."/>
            <person name="Xiao Y."/>
            <person name="Bu D."/>
            <person name="Tan J."/>
            <person name="Yang L."/>
            <person name="Ye C."/>
            <person name="Zhang J."/>
            <person name="Xu J."/>
            <person name="Zhou Y."/>
            <person name="Yu Y."/>
            <person name="Zhang B."/>
            <person name="Zhuang S."/>
            <person name="Wei H."/>
            <person name="Liu B."/>
            <person name="Lei M."/>
            <person name="Yu H."/>
            <person name="Li Y."/>
            <person name="Xu H."/>
            <person name="Wei S."/>
            <person name="He X."/>
            <person name="Fang L."/>
            <person name="Zhang Z."/>
            <person name="Zhang Y."/>
            <person name="Huang X."/>
            <person name="Su Z."/>
            <person name="Tong W."/>
            <person name="Li J."/>
            <person name="Tong Z."/>
            <person name="Li S."/>
            <person name="Ye J."/>
            <person name="Wang L."/>
            <person name="Fang L."/>
            <person name="Lei T."/>
            <person name="Chen C."/>
            <person name="Chen H."/>
            <person name="Xu Z."/>
            <person name="Li H."/>
            <person name="Huang H."/>
            <person name="Zhang F."/>
            <person name="Xu H."/>
            <person name="Li N."/>
            <person name="Zhao C."/>
            <person name="Li S."/>
            <person name="Dong L."/>
            <person name="Huang Y."/>
            <person name="Li L."/>
            <person name="Xi Y."/>
            <person name="Qi Q."/>
            <person name="Li W."/>
            <person name="Zhang B."/>
            <person name="Hu W."/>
            <person name="Zhang Y."/>
            <person name="Tian X."/>
            <person name="Jiao Y."/>
            <person name="Liang X."/>
            <person name="Jin J."/>
            <person name="Gao L."/>
            <person name="Zheng W."/>
            <person name="Hao B."/>
            <person name="Liu S."/>
            <person name="Wang W."/>
            <person name="Yuan L."/>
            <person name="Cao M."/>
            <person name="McDermott J."/>
            <person name="Samudrala R."/>
            <person name="Wang J."/>
            <person name="Wong G.K."/>
            <person name="Yang H."/>
        </authorList>
    </citation>
    <scope>NUCLEOTIDE SEQUENCE [LARGE SCALE GENOMIC DNA]</scope>
</reference>
<dbReference type="Proteomes" id="UP000007752">
    <property type="component" value="Chromosome 6"/>
</dbReference>
<protein>
    <submittedName>
        <fullName evidence="2">Uncharacterized protein</fullName>
    </submittedName>
</protein>
<dbReference type="AlphaFoldDB" id="B9FSK4"/>
<accession>B9FSK4</accession>
<dbReference type="EMBL" id="CM000143">
    <property type="protein sequence ID" value="EEE65465.1"/>
    <property type="molecule type" value="Genomic_DNA"/>
</dbReference>
<name>B9FSK4_ORYSJ</name>
<keyword evidence="1" id="KW-0812">Transmembrane</keyword>
<proteinExistence type="predicted"/>
<evidence type="ECO:0000256" key="1">
    <source>
        <dbReference type="SAM" id="Phobius"/>
    </source>
</evidence>
<keyword evidence="1" id="KW-0472">Membrane</keyword>
<organism evidence="2">
    <name type="scientific">Oryza sativa subsp. japonica</name>
    <name type="common">Rice</name>
    <dbReference type="NCBI Taxonomy" id="39947"/>
    <lineage>
        <taxon>Eukaryota</taxon>
        <taxon>Viridiplantae</taxon>
        <taxon>Streptophyta</taxon>
        <taxon>Embryophyta</taxon>
        <taxon>Tracheophyta</taxon>
        <taxon>Spermatophyta</taxon>
        <taxon>Magnoliopsida</taxon>
        <taxon>Liliopsida</taxon>
        <taxon>Poales</taxon>
        <taxon>Poaceae</taxon>
        <taxon>BOP clade</taxon>
        <taxon>Oryzoideae</taxon>
        <taxon>Oryzeae</taxon>
        <taxon>Oryzinae</taxon>
        <taxon>Oryza</taxon>
        <taxon>Oryza sativa</taxon>
    </lineage>
</organism>
<feature type="transmembrane region" description="Helical" evidence="1">
    <location>
        <begin position="44"/>
        <end position="69"/>
    </location>
</feature>
<evidence type="ECO:0000313" key="2">
    <source>
        <dbReference type="EMBL" id="EEE65465.1"/>
    </source>
</evidence>
<keyword evidence="1" id="KW-1133">Transmembrane helix</keyword>
<reference evidence="2" key="2">
    <citation type="submission" date="2008-12" db="EMBL/GenBank/DDBJ databases">
        <title>Improved gene annotation of the rice (Oryza sativa) genomes.</title>
        <authorList>
            <person name="Wang J."/>
            <person name="Li R."/>
            <person name="Fan W."/>
            <person name="Huang Q."/>
            <person name="Zhang J."/>
            <person name="Zhou Y."/>
            <person name="Hu Y."/>
            <person name="Zi S."/>
            <person name="Li J."/>
            <person name="Ni P."/>
            <person name="Zheng H."/>
            <person name="Zhang Y."/>
            <person name="Zhao M."/>
            <person name="Hao Q."/>
            <person name="McDermott J."/>
            <person name="Samudrala R."/>
            <person name="Kristiansen K."/>
            <person name="Wong G.K.-S."/>
        </authorList>
    </citation>
    <scope>NUCLEOTIDE SEQUENCE</scope>
</reference>
<sequence>MANFLDYDAYDLERGGQAEVAAVGRSGGLGEAAASSEARLHHALVVLLLVVACVVKGAMWRPAAIFALFF</sequence>